<dbReference type="Ensembl" id="ENSHHUT00000082324.1">
    <property type="protein sequence ID" value="ENSHHUP00000079758.1"/>
    <property type="gene ID" value="ENSHHUG00000046480.1"/>
</dbReference>
<organism evidence="3 4">
    <name type="scientific">Hucho hucho</name>
    <name type="common">huchen</name>
    <dbReference type="NCBI Taxonomy" id="62062"/>
    <lineage>
        <taxon>Eukaryota</taxon>
        <taxon>Metazoa</taxon>
        <taxon>Chordata</taxon>
        <taxon>Craniata</taxon>
        <taxon>Vertebrata</taxon>
        <taxon>Euteleostomi</taxon>
        <taxon>Actinopterygii</taxon>
        <taxon>Neopterygii</taxon>
        <taxon>Teleostei</taxon>
        <taxon>Protacanthopterygii</taxon>
        <taxon>Salmoniformes</taxon>
        <taxon>Salmonidae</taxon>
        <taxon>Salmoninae</taxon>
        <taxon>Hucho</taxon>
    </lineage>
</organism>
<dbReference type="InterPro" id="IPR050111">
    <property type="entry name" value="C-type_lectin/snaclec_domain"/>
</dbReference>
<dbReference type="InterPro" id="IPR018378">
    <property type="entry name" value="C-type_lectin_CS"/>
</dbReference>
<dbReference type="Pfam" id="PF00059">
    <property type="entry name" value="Lectin_C"/>
    <property type="match status" value="1"/>
</dbReference>
<feature type="domain" description="C-type lectin" evidence="2">
    <location>
        <begin position="1"/>
        <end position="86"/>
    </location>
</feature>
<dbReference type="PANTHER" id="PTHR22803">
    <property type="entry name" value="MANNOSE, PHOSPHOLIPASE, LECTIN RECEPTOR RELATED"/>
    <property type="match status" value="1"/>
</dbReference>
<reference evidence="3" key="3">
    <citation type="submission" date="2025-09" db="UniProtKB">
        <authorList>
            <consortium name="Ensembl"/>
        </authorList>
    </citation>
    <scope>IDENTIFICATION</scope>
</reference>
<dbReference type="InterPro" id="IPR016186">
    <property type="entry name" value="C-type_lectin-like/link_sf"/>
</dbReference>
<evidence type="ECO:0000313" key="3">
    <source>
        <dbReference type="Ensembl" id="ENSHHUP00000079758.1"/>
    </source>
</evidence>
<dbReference type="PROSITE" id="PS00615">
    <property type="entry name" value="C_TYPE_LECTIN_1"/>
    <property type="match status" value="1"/>
</dbReference>
<accession>A0A4W5R1B7</accession>
<dbReference type="InterPro" id="IPR016187">
    <property type="entry name" value="CTDL_fold"/>
</dbReference>
<proteinExistence type="predicted"/>
<dbReference type="Proteomes" id="UP000314982">
    <property type="component" value="Unassembled WGS sequence"/>
</dbReference>
<dbReference type="GeneTree" id="ENSGT00970000194233"/>
<dbReference type="SUPFAM" id="SSF56436">
    <property type="entry name" value="C-type lectin-like"/>
    <property type="match status" value="1"/>
</dbReference>
<sequence>MFSVPQQTFINGLKSVSHVWIGLTDSVTEGTWKWVNGTPLPTPRYWRSGEPNGGGGENCVVVPYWSSSQGKWCDNGCNIPEYWICEKAV</sequence>
<keyword evidence="4" id="KW-1185">Reference proteome</keyword>
<reference evidence="4" key="1">
    <citation type="submission" date="2018-06" db="EMBL/GenBank/DDBJ databases">
        <title>Genome assembly of Danube salmon.</title>
        <authorList>
            <person name="Macqueen D.J."/>
            <person name="Gundappa M.K."/>
        </authorList>
    </citation>
    <scope>NUCLEOTIDE SEQUENCE [LARGE SCALE GENOMIC DNA]</scope>
</reference>
<protein>
    <recommendedName>
        <fullName evidence="2">C-type lectin domain-containing protein</fullName>
    </recommendedName>
</protein>
<dbReference type="STRING" id="62062.ENSHHUP00000079758"/>
<evidence type="ECO:0000256" key="1">
    <source>
        <dbReference type="ARBA" id="ARBA00023157"/>
    </source>
</evidence>
<dbReference type="PROSITE" id="PS50041">
    <property type="entry name" value="C_TYPE_LECTIN_2"/>
    <property type="match status" value="1"/>
</dbReference>
<dbReference type="AlphaFoldDB" id="A0A4W5R1B7"/>
<evidence type="ECO:0000313" key="4">
    <source>
        <dbReference type="Proteomes" id="UP000314982"/>
    </source>
</evidence>
<name>A0A4W5R1B7_9TELE</name>
<dbReference type="Gene3D" id="3.10.100.10">
    <property type="entry name" value="Mannose-Binding Protein A, subunit A"/>
    <property type="match status" value="1"/>
</dbReference>
<reference evidence="3" key="2">
    <citation type="submission" date="2025-08" db="UniProtKB">
        <authorList>
            <consortium name="Ensembl"/>
        </authorList>
    </citation>
    <scope>IDENTIFICATION</scope>
</reference>
<dbReference type="InterPro" id="IPR001304">
    <property type="entry name" value="C-type_lectin-like"/>
</dbReference>
<evidence type="ECO:0000259" key="2">
    <source>
        <dbReference type="PROSITE" id="PS50041"/>
    </source>
</evidence>
<keyword evidence="1" id="KW-1015">Disulfide bond</keyword>